<feature type="region of interest" description="Disordered" evidence="1">
    <location>
        <begin position="65"/>
        <end position="103"/>
    </location>
</feature>
<dbReference type="AlphaFoldDB" id="A0A5B7CZX6"/>
<protein>
    <submittedName>
        <fullName evidence="2">Uncharacterized protein</fullName>
    </submittedName>
</protein>
<comment type="caution">
    <text evidence="2">The sequence shown here is derived from an EMBL/GenBank/DDBJ whole genome shotgun (WGS) entry which is preliminary data.</text>
</comment>
<organism evidence="2 3">
    <name type="scientific">Portunus trituberculatus</name>
    <name type="common">Swimming crab</name>
    <name type="synonym">Neptunus trituberculatus</name>
    <dbReference type="NCBI Taxonomy" id="210409"/>
    <lineage>
        <taxon>Eukaryota</taxon>
        <taxon>Metazoa</taxon>
        <taxon>Ecdysozoa</taxon>
        <taxon>Arthropoda</taxon>
        <taxon>Crustacea</taxon>
        <taxon>Multicrustacea</taxon>
        <taxon>Malacostraca</taxon>
        <taxon>Eumalacostraca</taxon>
        <taxon>Eucarida</taxon>
        <taxon>Decapoda</taxon>
        <taxon>Pleocyemata</taxon>
        <taxon>Brachyura</taxon>
        <taxon>Eubrachyura</taxon>
        <taxon>Portunoidea</taxon>
        <taxon>Portunidae</taxon>
        <taxon>Portuninae</taxon>
        <taxon>Portunus</taxon>
    </lineage>
</organism>
<proteinExistence type="predicted"/>
<name>A0A5B7CZX6_PORTR</name>
<dbReference type="Proteomes" id="UP000324222">
    <property type="component" value="Unassembled WGS sequence"/>
</dbReference>
<evidence type="ECO:0000256" key="1">
    <source>
        <dbReference type="SAM" id="MobiDB-lite"/>
    </source>
</evidence>
<evidence type="ECO:0000313" key="2">
    <source>
        <dbReference type="EMBL" id="MPC13836.1"/>
    </source>
</evidence>
<sequence length="103" mass="10674">MSGWLYQEFGQVGSPVCQPVPPLTAAAVAVWATISRVSLSQCLHLLALKGPGGVPGLHQVPLTPLGGAGPLKPLRDTSMAWREEGAEQGALKHSRGPGIENGD</sequence>
<accession>A0A5B7CZX6</accession>
<dbReference type="EMBL" id="VSRR010000310">
    <property type="protein sequence ID" value="MPC13836.1"/>
    <property type="molecule type" value="Genomic_DNA"/>
</dbReference>
<evidence type="ECO:0000313" key="3">
    <source>
        <dbReference type="Proteomes" id="UP000324222"/>
    </source>
</evidence>
<keyword evidence="3" id="KW-1185">Reference proteome</keyword>
<gene>
    <name evidence="2" type="ORF">E2C01_006584</name>
</gene>
<reference evidence="2 3" key="1">
    <citation type="submission" date="2019-05" db="EMBL/GenBank/DDBJ databases">
        <title>Another draft genome of Portunus trituberculatus and its Hox gene families provides insights of decapod evolution.</title>
        <authorList>
            <person name="Jeong J.-H."/>
            <person name="Song I."/>
            <person name="Kim S."/>
            <person name="Choi T."/>
            <person name="Kim D."/>
            <person name="Ryu S."/>
            <person name="Kim W."/>
        </authorList>
    </citation>
    <scope>NUCLEOTIDE SEQUENCE [LARGE SCALE GENOMIC DNA]</scope>
    <source>
        <tissue evidence="2">Muscle</tissue>
    </source>
</reference>